<dbReference type="SMART" id="SM00388">
    <property type="entry name" value="HisKA"/>
    <property type="match status" value="1"/>
</dbReference>
<evidence type="ECO:0000313" key="15">
    <source>
        <dbReference type="EMBL" id="HIT98880.1"/>
    </source>
</evidence>
<keyword evidence="5 10" id="KW-0597">Phosphoprotein</keyword>
<dbReference type="InterPro" id="IPR036097">
    <property type="entry name" value="HisK_dim/P_sf"/>
</dbReference>
<dbReference type="Pfam" id="PF00512">
    <property type="entry name" value="HisKA"/>
    <property type="match status" value="1"/>
</dbReference>
<evidence type="ECO:0000256" key="8">
    <source>
        <dbReference type="ARBA" id="ARBA00023012"/>
    </source>
</evidence>
<dbReference type="CDD" id="cd17546">
    <property type="entry name" value="REC_hyHK_CKI1_RcsC-like"/>
    <property type="match status" value="1"/>
</dbReference>
<dbReference type="Proteomes" id="UP000824159">
    <property type="component" value="Unassembled WGS sequence"/>
</dbReference>
<keyword evidence="8" id="KW-0902">Two-component regulatory system</keyword>
<dbReference type="Gene3D" id="1.10.287.130">
    <property type="match status" value="1"/>
</dbReference>
<dbReference type="SUPFAM" id="SSF47384">
    <property type="entry name" value="Homodimeric domain of signal transducing histidine kinase"/>
    <property type="match status" value="1"/>
</dbReference>
<evidence type="ECO:0000256" key="9">
    <source>
        <dbReference type="ARBA" id="ARBA00024867"/>
    </source>
</evidence>
<keyword evidence="12" id="KW-1133">Transmembrane helix</keyword>
<dbReference type="GO" id="GO:0005886">
    <property type="term" value="C:plasma membrane"/>
    <property type="evidence" value="ECO:0007669"/>
    <property type="project" value="TreeGrafter"/>
</dbReference>
<dbReference type="SMART" id="SM00448">
    <property type="entry name" value="REC"/>
    <property type="match status" value="1"/>
</dbReference>
<dbReference type="InterPro" id="IPR011006">
    <property type="entry name" value="CheY-like_superfamily"/>
</dbReference>
<feature type="region of interest" description="Disordered" evidence="11">
    <location>
        <begin position="696"/>
        <end position="719"/>
    </location>
</feature>
<dbReference type="CDD" id="cd00075">
    <property type="entry name" value="HATPase"/>
    <property type="match status" value="1"/>
</dbReference>
<evidence type="ECO:0000256" key="12">
    <source>
        <dbReference type="SAM" id="Phobius"/>
    </source>
</evidence>
<evidence type="ECO:0000256" key="7">
    <source>
        <dbReference type="ARBA" id="ARBA00022777"/>
    </source>
</evidence>
<feature type="domain" description="Histidine kinase" evidence="13">
    <location>
        <begin position="470"/>
        <end position="693"/>
    </location>
</feature>
<reference evidence="15" key="2">
    <citation type="journal article" date="2021" name="PeerJ">
        <title>Extensive microbial diversity within the chicken gut microbiome revealed by metagenomics and culture.</title>
        <authorList>
            <person name="Gilroy R."/>
            <person name="Ravi A."/>
            <person name="Getino M."/>
            <person name="Pursley I."/>
            <person name="Horton D.L."/>
            <person name="Alikhan N.F."/>
            <person name="Baker D."/>
            <person name="Gharbi K."/>
            <person name="Hall N."/>
            <person name="Watson M."/>
            <person name="Adriaenssens E.M."/>
            <person name="Foster-Nyarko E."/>
            <person name="Jarju S."/>
            <person name="Secka A."/>
            <person name="Antonio M."/>
            <person name="Oren A."/>
            <person name="Chaudhuri R.R."/>
            <person name="La Ragione R."/>
            <person name="Hildebrand F."/>
            <person name="Pallen M.J."/>
        </authorList>
    </citation>
    <scope>NUCLEOTIDE SEQUENCE</scope>
    <source>
        <strain evidence="15">CHK176-22527</strain>
    </source>
</reference>
<evidence type="ECO:0000256" key="2">
    <source>
        <dbReference type="ARBA" id="ARBA00004370"/>
    </source>
</evidence>
<dbReference type="SUPFAM" id="SSF52172">
    <property type="entry name" value="CheY-like"/>
    <property type="match status" value="1"/>
</dbReference>
<evidence type="ECO:0000259" key="14">
    <source>
        <dbReference type="PROSITE" id="PS50110"/>
    </source>
</evidence>
<evidence type="ECO:0000256" key="6">
    <source>
        <dbReference type="ARBA" id="ARBA00022679"/>
    </source>
</evidence>
<evidence type="ECO:0000259" key="13">
    <source>
        <dbReference type="PROSITE" id="PS50109"/>
    </source>
</evidence>
<comment type="catalytic activity">
    <reaction evidence="1">
        <text>ATP + protein L-histidine = ADP + protein N-phospho-L-histidine.</text>
        <dbReference type="EC" id="2.7.13.3"/>
    </reaction>
</comment>
<evidence type="ECO:0000256" key="3">
    <source>
        <dbReference type="ARBA" id="ARBA00012438"/>
    </source>
</evidence>
<keyword evidence="7" id="KW-0418">Kinase</keyword>
<protein>
    <recommendedName>
        <fullName evidence="4">Stage 0 sporulation protein A homolog</fullName>
        <ecNumber evidence="3">2.7.13.3</ecNumber>
    </recommendedName>
</protein>
<dbReference type="PRINTS" id="PR00344">
    <property type="entry name" value="BCTRLSENSOR"/>
</dbReference>
<dbReference type="FunFam" id="3.30.565.10:FF:000006">
    <property type="entry name" value="Sensor histidine kinase WalK"/>
    <property type="match status" value="1"/>
</dbReference>
<dbReference type="InterPro" id="IPR036890">
    <property type="entry name" value="HATPase_C_sf"/>
</dbReference>
<feature type="domain" description="Response regulatory" evidence="14">
    <location>
        <begin position="730"/>
        <end position="851"/>
    </location>
</feature>
<evidence type="ECO:0000256" key="5">
    <source>
        <dbReference type="ARBA" id="ARBA00022553"/>
    </source>
</evidence>
<keyword evidence="6" id="KW-0808">Transferase</keyword>
<dbReference type="EC" id="2.7.13.3" evidence="3"/>
<sequence>MRKIKIKRENSRVLPKVIALTFLITSVVIAFVVFMNYNNREVVMEASSYLEGSAEDARSGVRDFLYENQKFAEMMGMVSGKDKMSSDSPFSYAGVADDRGNIITSDIPSDLLPENVSEESFFRRGKEESGYVAVPRRDGRDGGIVFYSPADVGGETQGVFFGYCGEERIAREISDSVFGVSLNTFLFTDRGDIISSSGKRVLHRDAENIGELLGDDDLIEETERNKAQSAIDKGNSYTLAYRDGAGKSVMRVEPVGDGGLYIMQSFPSSVAASAAHSDNNAGLTLEITFIVIFLIYMGLMIVINYRRRKFLVQQNRELGYIVKGMVKLFDNFVFVNFKNDTYKFLMNEHREEIPQTGSYDKLAEYIADNVSEDDRMRMISMLKKENIKSSMQAGKSDLIYEYRTADERRKWENLNIICLDEKHRVPARVLLVRQDVTGVKEEEERYRQALREAFALTEKANNAKSRFLSQISHDIRTPMNAIMGMTTLAMMNINDREKVKDCLDKISISSSHLLGIINKVLDMSEIESGRMGLTEKDFDLKELMRSLMAIFSSQAEEKKQDIKMDVDIVNESVIGDPVRLQQVFVNILGNAIKFTPPGGSISVRVTEKEARIQGTGYYEFVFEDNGIGMSEEFTKKIFEPFARENSLGEGAVEGSGLGMSIAGSIIQTMNGSFQVESRIGEGSRFTVGLDLKLQEEKDVETEDAAGRKEEGQDPAMDVNSLKEKDFSGTKALLVEDNELNMDIAAELLAMIGIETDKAVNGKEAVDKVREKGEGAYDMIFMDIQMPVMNGYEAAKEIRKTKGEYFSRIPIIAMSANAFTDDVEKVKEAGMNDYISKPVEVDKLIKAIETWHIL</sequence>
<dbReference type="PANTHER" id="PTHR43047">
    <property type="entry name" value="TWO-COMPONENT HISTIDINE PROTEIN KINASE"/>
    <property type="match status" value="1"/>
</dbReference>
<dbReference type="CDD" id="cd00082">
    <property type="entry name" value="HisKA"/>
    <property type="match status" value="1"/>
</dbReference>
<proteinExistence type="predicted"/>
<evidence type="ECO:0000256" key="1">
    <source>
        <dbReference type="ARBA" id="ARBA00000085"/>
    </source>
</evidence>
<comment type="function">
    <text evidence="9">May play the central regulatory role in sporulation. It may be an element of the effector pathway responsible for the activation of sporulation genes in response to nutritional stress. Spo0A may act in concert with spo0H (a sigma factor) to control the expression of some genes that are critical to the sporulation process.</text>
</comment>
<gene>
    <name evidence="15" type="ORF">IAD12_01310</name>
</gene>
<dbReference type="PROSITE" id="PS50109">
    <property type="entry name" value="HIS_KIN"/>
    <property type="match status" value="1"/>
</dbReference>
<dbReference type="GO" id="GO:0000155">
    <property type="term" value="F:phosphorelay sensor kinase activity"/>
    <property type="evidence" value="ECO:0007669"/>
    <property type="project" value="InterPro"/>
</dbReference>
<dbReference type="InterPro" id="IPR004358">
    <property type="entry name" value="Sig_transdc_His_kin-like_C"/>
</dbReference>
<organism evidence="15 16">
    <name type="scientific">Candidatus Allocopromorpha excrementavium</name>
    <dbReference type="NCBI Taxonomy" id="2840741"/>
    <lineage>
        <taxon>Bacteria</taxon>
        <taxon>Bacillati</taxon>
        <taxon>Bacillota</taxon>
        <taxon>Clostridia</taxon>
        <taxon>Eubacteriales</taxon>
        <taxon>Eubacteriaceae</taxon>
        <taxon>Eubacteriaceae incertae sedis</taxon>
        <taxon>Candidatus Allocopromorpha</taxon>
    </lineage>
</organism>
<comment type="caution">
    <text evidence="15">The sequence shown here is derived from an EMBL/GenBank/DDBJ whole genome shotgun (WGS) entry which is preliminary data.</text>
</comment>
<dbReference type="InterPro" id="IPR003594">
    <property type="entry name" value="HATPase_dom"/>
</dbReference>
<reference evidence="15" key="1">
    <citation type="submission" date="2020-10" db="EMBL/GenBank/DDBJ databases">
        <authorList>
            <person name="Gilroy R."/>
        </authorList>
    </citation>
    <scope>NUCLEOTIDE SEQUENCE</scope>
    <source>
        <strain evidence="15">CHK176-22527</strain>
    </source>
</reference>
<accession>A0A9D1HCJ0</accession>
<dbReference type="Gene3D" id="3.30.565.10">
    <property type="entry name" value="Histidine kinase-like ATPase, C-terminal domain"/>
    <property type="match status" value="1"/>
</dbReference>
<dbReference type="PROSITE" id="PS50110">
    <property type="entry name" value="RESPONSE_REGULATORY"/>
    <property type="match status" value="1"/>
</dbReference>
<dbReference type="Gene3D" id="3.30.450.20">
    <property type="entry name" value="PAS domain"/>
    <property type="match status" value="1"/>
</dbReference>
<evidence type="ECO:0000256" key="11">
    <source>
        <dbReference type="SAM" id="MobiDB-lite"/>
    </source>
</evidence>
<dbReference type="InterPro" id="IPR001789">
    <property type="entry name" value="Sig_transdc_resp-reg_receiver"/>
</dbReference>
<dbReference type="InterPro" id="IPR003661">
    <property type="entry name" value="HisK_dim/P_dom"/>
</dbReference>
<keyword evidence="12" id="KW-0472">Membrane</keyword>
<dbReference type="EMBL" id="DVLX01000020">
    <property type="protein sequence ID" value="HIT98880.1"/>
    <property type="molecule type" value="Genomic_DNA"/>
</dbReference>
<feature type="transmembrane region" description="Helical" evidence="12">
    <location>
        <begin position="287"/>
        <end position="305"/>
    </location>
</feature>
<dbReference type="Pfam" id="PF00072">
    <property type="entry name" value="Response_reg"/>
    <property type="match status" value="1"/>
</dbReference>
<evidence type="ECO:0000256" key="4">
    <source>
        <dbReference type="ARBA" id="ARBA00018672"/>
    </source>
</evidence>
<dbReference type="InterPro" id="IPR005467">
    <property type="entry name" value="His_kinase_dom"/>
</dbReference>
<evidence type="ECO:0000313" key="16">
    <source>
        <dbReference type="Proteomes" id="UP000824159"/>
    </source>
</evidence>
<name>A0A9D1HCJ0_9FIRM</name>
<dbReference type="AlphaFoldDB" id="A0A9D1HCJ0"/>
<dbReference type="Gene3D" id="3.40.50.2300">
    <property type="match status" value="1"/>
</dbReference>
<keyword evidence="12" id="KW-0812">Transmembrane</keyword>
<dbReference type="Pfam" id="PF02518">
    <property type="entry name" value="HATPase_c"/>
    <property type="match status" value="1"/>
</dbReference>
<dbReference type="SMART" id="SM00387">
    <property type="entry name" value="HATPase_c"/>
    <property type="match status" value="1"/>
</dbReference>
<feature type="modified residue" description="4-aspartylphosphate" evidence="10">
    <location>
        <position position="782"/>
    </location>
</feature>
<feature type="transmembrane region" description="Helical" evidence="12">
    <location>
        <begin position="12"/>
        <end position="37"/>
    </location>
</feature>
<evidence type="ECO:0000256" key="10">
    <source>
        <dbReference type="PROSITE-ProRule" id="PRU00169"/>
    </source>
</evidence>
<dbReference type="SUPFAM" id="SSF55874">
    <property type="entry name" value="ATPase domain of HSP90 chaperone/DNA topoisomerase II/histidine kinase"/>
    <property type="match status" value="1"/>
</dbReference>
<dbReference type="PANTHER" id="PTHR43047:SF72">
    <property type="entry name" value="OSMOSENSING HISTIDINE PROTEIN KINASE SLN1"/>
    <property type="match status" value="1"/>
</dbReference>
<dbReference type="GO" id="GO:0009927">
    <property type="term" value="F:histidine phosphotransfer kinase activity"/>
    <property type="evidence" value="ECO:0007669"/>
    <property type="project" value="TreeGrafter"/>
</dbReference>
<comment type="subcellular location">
    <subcellularLocation>
        <location evidence="2">Membrane</location>
    </subcellularLocation>
</comment>